<evidence type="ECO:0000256" key="1">
    <source>
        <dbReference type="PROSITE-ProRule" id="PRU00371"/>
    </source>
</evidence>
<feature type="region of interest" description="Disordered" evidence="2">
    <location>
        <begin position="49"/>
        <end position="87"/>
    </location>
</feature>
<proteinExistence type="predicted"/>
<keyword evidence="5" id="KW-1185">Reference proteome</keyword>
<comment type="caution">
    <text evidence="4">The sequence shown here is derived from an EMBL/GenBank/DDBJ whole genome shotgun (WGS) entry which is preliminary data.</text>
</comment>
<name>A0AAW1MG80_POPJA</name>
<dbReference type="GO" id="GO:0005634">
    <property type="term" value="C:nucleus"/>
    <property type="evidence" value="ECO:0007669"/>
    <property type="project" value="UniProtKB-SubCell"/>
</dbReference>
<feature type="domain" description="BESS" evidence="3">
    <location>
        <begin position="108"/>
        <end position="147"/>
    </location>
</feature>
<dbReference type="PROSITE" id="PS51031">
    <property type="entry name" value="BESS"/>
    <property type="match status" value="1"/>
</dbReference>
<comment type="subcellular location">
    <subcellularLocation>
        <location evidence="1">Nucleus</location>
    </subcellularLocation>
</comment>
<organism evidence="4 5">
    <name type="scientific">Popillia japonica</name>
    <name type="common">Japanese beetle</name>
    <dbReference type="NCBI Taxonomy" id="7064"/>
    <lineage>
        <taxon>Eukaryota</taxon>
        <taxon>Metazoa</taxon>
        <taxon>Ecdysozoa</taxon>
        <taxon>Arthropoda</taxon>
        <taxon>Hexapoda</taxon>
        <taxon>Insecta</taxon>
        <taxon>Pterygota</taxon>
        <taxon>Neoptera</taxon>
        <taxon>Endopterygota</taxon>
        <taxon>Coleoptera</taxon>
        <taxon>Polyphaga</taxon>
        <taxon>Scarabaeiformia</taxon>
        <taxon>Scarabaeidae</taxon>
        <taxon>Rutelinae</taxon>
        <taxon>Popillia</taxon>
    </lineage>
</organism>
<dbReference type="InterPro" id="IPR004210">
    <property type="entry name" value="BESS_motif"/>
</dbReference>
<gene>
    <name evidence="4" type="ORF">QE152_g6949</name>
</gene>
<dbReference type="GO" id="GO:0003677">
    <property type="term" value="F:DNA binding"/>
    <property type="evidence" value="ECO:0007669"/>
    <property type="project" value="InterPro"/>
</dbReference>
<reference evidence="4 5" key="1">
    <citation type="journal article" date="2024" name="BMC Genomics">
        <title>De novo assembly and annotation of Popillia japonica's genome with initial clues to its potential as an invasive pest.</title>
        <authorList>
            <person name="Cucini C."/>
            <person name="Boschi S."/>
            <person name="Funari R."/>
            <person name="Cardaioli E."/>
            <person name="Iannotti N."/>
            <person name="Marturano G."/>
            <person name="Paoli F."/>
            <person name="Bruttini M."/>
            <person name="Carapelli A."/>
            <person name="Frati F."/>
            <person name="Nardi F."/>
        </authorList>
    </citation>
    <scope>NUCLEOTIDE SEQUENCE [LARGE SCALE GENOMIC DNA]</scope>
    <source>
        <strain evidence="4">DMR45628</strain>
    </source>
</reference>
<sequence length="377" mass="43303">MLHHLRKKKYTYADSLEFLLNTLHKRNTTGNLEDSDDNQLVTSEIYEHGANDDEDGNSESVIENQPQSSTRIANLPYRQKRKRQNSSNITAFQSQLLKKLDENEKKEEDGNKLFLPSLLPDYKKLNDDEKLDFKFMTLQFFRDIRRKKDFTNHPENFSVPNNFNQFYPGPSRSVQTTLHSQSLHTLTPMGPRTPVSYHNPLFPNDSQLSTETSSANLGTFGLLKPKGSSIPGKFLVAVRNFLWLEDEHEAGPGFGARASSKVTTSYRYVKKKQENPDEGIRMEPNYAMNRTFTDEEDTLLAEYITMCGKMAYGLTTLNVRKLAYECAVRNNKKMPQSCNKFQAAGVDWLRAFMKRRQYLSLRQLEACSLSRPTPLIG</sequence>
<evidence type="ECO:0000256" key="2">
    <source>
        <dbReference type="SAM" id="MobiDB-lite"/>
    </source>
</evidence>
<keyword evidence="1" id="KW-0539">Nucleus</keyword>
<accession>A0AAW1MG80</accession>
<dbReference type="EMBL" id="JASPKY010000049">
    <property type="protein sequence ID" value="KAK9745354.1"/>
    <property type="molecule type" value="Genomic_DNA"/>
</dbReference>
<feature type="compositionally biased region" description="Polar residues" evidence="2">
    <location>
        <begin position="58"/>
        <end position="72"/>
    </location>
</feature>
<dbReference type="Proteomes" id="UP001458880">
    <property type="component" value="Unassembled WGS sequence"/>
</dbReference>
<dbReference type="AlphaFoldDB" id="A0AAW1MG80"/>
<evidence type="ECO:0000313" key="5">
    <source>
        <dbReference type="Proteomes" id="UP001458880"/>
    </source>
</evidence>
<evidence type="ECO:0000259" key="3">
    <source>
        <dbReference type="PROSITE" id="PS51031"/>
    </source>
</evidence>
<protein>
    <recommendedName>
        <fullName evidence="3">BESS domain-containing protein</fullName>
    </recommendedName>
</protein>
<evidence type="ECO:0000313" key="4">
    <source>
        <dbReference type="EMBL" id="KAK9745354.1"/>
    </source>
</evidence>